<dbReference type="InterPro" id="IPR000014">
    <property type="entry name" value="PAS"/>
</dbReference>
<dbReference type="PRINTS" id="PR00344">
    <property type="entry name" value="BCTRLSENSOR"/>
</dbReference>
<dbReference type="NCBIfam" id="TIGR00229">
    <property type="entry name" value="sensory_box"/>
    <property type="match status" value="1"/>
</dbReference>
<dbReference type="Pfam" id="PF13185">
    <property type="entry name" value="GAF_2"/>
    <property type="match status" value="1"/>
</dbReference>
<evidence type="ECO:0000313" key="11">
    <source>
        <dbReference type="EMBL" id="MBT1072840.1"/>
    </source>
</evidence>
<dbReference type="RefSeq" id="WP_214300240.1">
    <property type="nucleotide sequence ID" value="NZ_JAHDYS010000013.1"/>
</dbReference>
<keyword evidence="3" id="KW-0597">Phosphoprotein</keyword>
<evidence type="ECO:0000259" key="10">
    <source>
        <dbReference type="PROSITE" id="PS50112"/>
    </source>
</evidence>
<dbReference type="SMART" id="SM00091">
    <property type="entry name" value="PAS"/>
    <property type="match status" value="1"/>
</dbReference>
<dbReference type="EMBL" id="JAHDYS010000013">
    <property type="protein sequence ID" value="MBT1072840.1"/>
    <property type="molecule type" value="Genomic_DNA"/>
</dbReference>
<keyword evidence="5" id="KW-0547">Nucleotide-binding</keyword>
<evidence type="ECO:0000256" key="6">
    <source>
        <dbReference type="ARBA" id="ARBA00022777"/>
    </source>
</evidence>
<dbReference type="InterPro" id="IPR004358">
    <property type="entry name" value="Sig_transdc_His_kin-like_C"/>
</dbReference>
<feature type="domain" description="Histidine kinase" evidence="9">
    <location>
        <begin position="392"/>
        <end position="607"/>
    </location>
</feature>
<dbReference type="PANTHER" id="PTHR43065:SF10">
    <property type="entry name" value="PEROXIDE STRESS-ACTIVATED HISTIDINE KINASE MAK3"/>
    <property type="match status" value="1"/>
</dbReference>
<dbReference type="PROSITE" id="PS50109">
    <property type="entry name" value="HIS_KIN"/>
    <property type="match status" value="1"/>
</dbReference>
<evidence type="ECO:0000256" key="1">
    <source>
        <dbReference type="ARBA" id="ARBA00000085"/>
    </source>
</evidence>
<dbReference type="CDD" id="cd00130">
    <property type="entry name" value="PAS"/>
    <property type="match status" value="1"/>
</dbReference>
<dbReference type="Pfam" id="PF13426">
    <property type="entry name" value="PAS_9"/>
    <property type="match status" value="1"/>
</dbReference>
<evidence type="ECO:0000259" key="9">
    <source>
        <dbReference type="PROSITE" id="PS50109"/>
    </source>
</evidence>
<dbReference type="SUPFAM" id="SSF55785">
    <property type="entry name" value="PYP-like sensor domain (PAS domain)"/>
    <property type="match status" value="1"/>
</dbReference>
<reference evidence="11 12" key="1">
    <citation type="submission" date="2021-05" db="EMBL/GenBank/DDBJ databases">
        <title>The draft genome of Geobacter chapellei DSM 13688.</title>
        <authorList>
            <person name="Xu Z."/>
            <person name="Masuda Y."/>
            <person name="Itoh H."/>
            <person name="Senoo K."/>
        </authorList>
    </citation>
    <scope>NUCLEOTIDE SEQUENCE [LARGE SCALE GENOMIC DNA]</scope>
    <source>
        <strain evidence="11 12">DSM 13688</strain>
    </source>
</reference>
<dbReference type="EC" id="2.7.13.3" evidence="2"/>
<keyword evidence="8" id="KW-0902">Two-component regulatory system</keyword>
<evidence type="ECO:0000313" key="12">
    <source>
        <dbReference type="Proteomes" id="UP000784128"/>
    </source>
</evidence>
<keyword evidence="7" id="KW-0067">ATP-binding</keyword>
<dbReference type="InterPro" id="IPR003594">
    <property type="entry name" value="HATPase_dom"/>
</dbReference>
<evidence type="ECO:0000256" key="4">
    <source>
        <dbReference type="ARBA" id="ARBA00022679"/>
    </source>
</evidence>
<dbReference type="SUPFAM" id="SSF55781">
    <property type="entry name" value="GAF domain-like"/>
    <property type="match status" value="1"/>
</dbReference>
<evidence type="ECO:0000256" key="3">
    <source>
        <dbReference type="ARBA" id="ARBA00022553"/>
    </source>
</evidence>
<dbReference type="SUPFAM" id="SSF47384">
    <property type="entry name" value="Homodimeric domain of signal transducing histidine kinase"/>
    <property type="match status" value="1"/>
</dbReference>
<organism evidence="11 12">
    <name type="scientific">Pelotalea chapellei</name>
    <dbReference type="NCBI Taxonomy" id="44671"/>
    <lineage>
        <taxon>Bacteria</taxon>
        <taxon>Pseudomonadati</taxon>
        <taxon>Thermodesulfobacteriota</taxon>
        <taxon>Desulfuromonadia</taxon>
        <taxon>Geobacterales</taxon>
        <taxon>Geobacteraceae</taxon>
        <taxon>Pelotalea</taxon>
    </lineage>
</organism>
<keyword evidence="6" id="KW-0418">Kinase</keyword>
<accession>A0ABS5UB01</accession>
<dbReference type="Gene3D" id="3.30.565.10">
    <property type="entry name" value="Histidine kinase-like ATPase, C-terminal domain"/>
    <property type="match status" value="1"/>
</dbReference>
<dbReference type="SMART" id="SM00387">
    <property type="entry name" value="HATPase_c"/>
    <property type="match status" value="1"/>
</dbReference>
<dbReference type="Gene3D" id="3.30.450.20">
    <property type="entry name" value="PAS domain"/>
    <property type="match status" value="1"/>
</dbReference>
<keyword evidence="12" id="KW-1185">Reference proteome</keyword>
<evidence type="ECO:0000256" key="8">
    <source>
        <dbReference type="ARBA" id="ARBA00023012"/>
    </source>
</evidence>
<comment type="caution">
    <text evidence="11">The sequence shown here is derived from an EMBL/GenBank/DDBJ whole genome shotgun (WGS) entry which is preliminary data.</text>
</comment>
<keyword evidence="4" id="KW-0808">Transferase</keyword>
<feature type="domain" description="PAS" evidence="10">
    <location>
        <begin position="56"/>
        <end position="109"/>
    </location>
</feature>
<dbReference type="Gene3D" id="3.30.450.40">
    <property type="match status" value="1"/>
</dbReference>
<evidence type="ECO:0000256" key="7">
    <source>
        <dbReference type="ARBA" id="ARBA00022840"/>
    </source>
</evidence>
<proteinExistence type="predicted"/>
<dbReference type="Proteomes" id="UP000784128">
    <property type="component" value="Unassembled WGS sequence"/>
</dbReference>
<dbReference type="SUPFAM" id="SSF55874">
    <property type="entry name" value="ATPase domain of HSP90 chaperone/DNA topoisomerase II/histidine kinase"/>
    <property type="match status" value="1"/>
</dbReference>
<evidence type="ECO:0000256" key="2">
    <source>
        <dbReference type="ARBA" id="ARBA00012438"/>
    </source>
</evidence>
<comment type="catalytic activity">
    <reaction evidence="1">
        <text>ATP + protein L-histidine = ADP + protein N-phospho-L-histidine.</text>
        <dbReference type="EC" id="2.7.13.3"/>
    </reaction>
</comment>
<dbReference type="Gene3D" id="1.10.287.130">
    <property type="match status" value="1"/>
</dbReference>
<name>A0ABS5UB01_9BACT</name>
<dbReference type="InterPro" id="IPR003018">
    <property type="entry name" value="GAF"/>
</dbReference>
<protein>
    <recommendedName>
        <fullName evidence="2">histidine kinase</fullName>
        <ecNumber evidence="2">2.7.13.3</ecNumber>
    </recommendedName>
</protein>
<dbReference type="InterPro" id="IPR036097">
    <property type="entry name" value="HisK_dim/P_sf"/>
</dbReference>
<dbReference type="InterPro" id="IPR029016">
    <property type="entry name" value="GAF-like_dom_sf"/>
</dbReference>
<evidence type="ECO:0000256" key="5">
    <source>
        <dbReference type="ARBA" id="ARBA00022741"/>
    </source>
</evidence>
<dbReference type="InterPro" id="IPR035965">
    <property type="entry name" value="PAS-like_dom_sf"/>
</dbReference>
<dbReference type="PANTHER" id="PTHR43065">
    <property type="entry name" value="SENSOR HISTIDINE KINASE"/>
    <property type="match status" value="1"/>
</dbReference>
<dbReference type="InterPro" id="IPR005467">
    <property type="entry name" value="His_kinase_dom"/>
</dbReference>
<gene>
    <name evidence="11" type="ORF">KJB30_13675</name>
</gene>
<dbReference type="Pfam" id="PF02518">
    <property type="entry name" value="HATPase_c"/>
    <property type="match status" value="1"/>
</dbReference>
<dbReference type="PROSITE" id="PS50112">
    <property type="entry name" value="PAS"/>
    <property type="match status" value="1"/>
</dbReference>
<dbReference type="CDD" id="cd00082">
    <property type="entry name" value="HisKA"/>
    <property type="match status" value="1"/>
</dbReference>
<dbReference type="InterPro" id="IPR036890">
    <property type="entry name" value="HATPase_C_sf"/>
</dbReference>
<sequence>MATEIKSQAELLAEVEELRFRLQEAEETLHAIRSGAVDALVVSMPEGEQIFTLQGAEHPYRVLVETMNEGAATLSPEGTILYCNRRLSAMLGVPLENLIGSQLQSYVAPAYHEPFIARFKKCTIEYENEEMALITTSGSYLPVLFSCSVVELGNSQGMSIVFTDISARKHAEEIILRLNRLYAVLSAINHAIVHTDDRQALFQEFCRVAVELGGFKLALVGLVDRESESLRIAASAGETAYVQGLTISIKDSEPEGMGPSGIAVREGTSYICNDFSKSTITSPWQEKARAHGIHSSATIAIKENQKVIGVLTLYSSEVNFFDAQQVELLQQMGSEISFALDNFHQTQIRTETEQALHRETVERLQAVEELSKKEQMLIHQSRQAALGEMIGNIAHQWRQPLNTLGLLVQQAPLFYDLGEVNKEFLEDMSIRAMKAIHHMSQTIDDFRNFFKTDKEKVVFNVKEVIEKTLSLMEGSFQGQHIEVVVQSEGDPVICGYPNEFSQVLLNILVNARDALTEHHIDRPRVQITVKTEESRGVVTISDNAGGIPDEIIHKIFDPYFTTKGPQAGTGVGLFMSNTIIRKNMGGQLSVRNVERGAEFRIEVWNGTERRAVPRYS</sequence>
<dbReference type="SMART" id="SM00065">
    <property type="entry name" value="GAF"/>
    <property type="match status" value="1"/>
</dbReference>
<dbReference type="InterPro" id="IPR003661">
    <property type="entry name" value="HisK_dim/P_dom"/>
</dbReference>